<dbReference type="SUPFAM" id="SSF46894">
    <property type="entry name" value="C-terminal effector domain of the bipartite response regulators"/>
    <property type="match status" value="1"/>
</dbReference>
<dbReference type="AlphaFoldDB" id="A0A3E0GZZ0"/>
<protein>
    <submittedName>
        <fullName evidence="4">Putative ATPase</fullName>
    </submittedName>
</protein>
<dbReference type="GO" id="GO:0005524">
    <property type="term" value="F:ATP binding"/>
    <property type="evidence" value="ECO:0007669"/>
    <property type="project" value="UniProtKB-KW"/>
</dbReference>
<dbReference type="GO" id="GO:0005737">
    <property type="term" value="C:cytoplasm"/>
    <property type="evidence" value="ECO:0007669"/>
    <property type="project" value="TreeGrafter"/>
</dbReference>
<proteinExistence type="predicted"/>
<dbReference type="InterPro" id="IPR016032">
    <property type="entry name" value="Sig_transdc_resp-reg_C-effctor"/>
</dbReference>
<dbReference type="GO" id="GO:0003677">
    <property type="term" value="F:DNA binding"/>
    <property type="evidence" value="ECO:0007669"/>
    <property type="project" value="InterPro"/>
</dbReference>
<sequence>MDMGWCRHRVGTMQTRAPLLVGRDAELTELTRSLSGTRAGRGGAAFLVGEAGIGKSRLAAMATGRAFDSGMRVLRGRGSTIGPMVPFRPLTEALLSLFRGGEPFEDSELGPYRPVLGRLIPEWAAGAPPQPVSLVVLAEAVLRLLSVAGRGRGCLLVLEDLHDADAETLAVVEYLSDNLDLQPIMLLATIRGEPGAALDLARASEQRRTGKLLELRRLDRVQVRAMAASCLEMPGAEVADEVVQRLWVDSAGNPFIVEELLHGLVSNGLLVPSGDGWQVVGPLRTEVPAAVVRSIANRTDRLGPQGRMLLSVAAVLGHRFPLSVVRKVADIDDRGLLSHLHAGVAAQLVTPDEPAPDWYAFRHPLTAEALLSQLTPIDRTELSSKAADAVLELHPTLPGHWCQLVASLRLDAGEDAAAGRLFAEAGRRALRDGAAGSAITLLDKANRLLTRKLDARIRADILESLLPALAEAGHFERAFQLAGKLADLDGDGLDVRRRAALHTRLAKVAYLAGRPSNGAEQVAAARALLGDQPADEDTAPVDVVAAYLELDTPRPDRLTRAEALARRAVAAAERSEQPVVACEAWELLGIIAREHDISQAMSCLEKAKQLGEQHQLPMQRAYAMMRLAGIDWLSTADTGSLERARQEALRIGAITMAYNADAIIALHTVLGGDFDLATQRIAACGESATRLQLSSIVRYALMTKATLAAHQGRRREMDDALAEFREWGGEKSQELPLSFGLARVFCALLEENRELADKELAQALAFEAENPTTFHLAGRHGLDLLLGVLSGRFDWAQHREVSATPAGGMRWNRHFTELAGAVLYGREGKVEQAECAMAAAQQVGGAFPMARNLGLRLVAESAHTDGWGDPITWLRNAEEYFHRNGVTGTASACRALLRQVGVSVQQRRVGAEQVPSELRSVGVTVREYDVFRLLVERLGNKAIANRLHISPRTVEKHVASLIAKTQQPDREALSSYASAILAS</sequence>
<dbReference type="SMART" id="SM00421">
    <property type="entry name" value="HTH_LUXR"/>
    <property type="match status" value="1"/>
</dbReference>
<dbReference type="InterPro" id="IPR036388">
    <property type="entry name" value="WH-like_DNA-bd_sf"/>
</dbReference>
<evidence type="ECO:0000313" key="5">
    <source>
        <dbReference type="Proteomes" id="UP000256269"/>
    </source>
</evidence>
<dbReference type="SUPFAM" id="SSF52540">
    <property type="entry name" value="P-loop containing nucleoside triphosphate hydrolases"/>
    <property type="match status" value="1"/>
</dbReference>
<dbReference type="PANTHER" id="PTHR16305:SF28">
    <property type="entry name" value="GUANYLATE CYCLASE DOMAIN-CONTAINING PROTEIN"/>
    <property type="match status" value="1"/>
</dbReference>
<dbReference type="InterPro" id="IPR027417">
    <property type="entry name" value="P-loop_NTPase"/>
</dbReference>
<evidence type="ECO:0000259" key="3">
    <source>
        <dbReference type="SMART" id="SM00421"/>
    </source>
</evidence>
<gene>
    <name evidence="4" type="ORF">BCF44_1184</name>
</gene>
<dbReference type="Pfam" id="PF00196">
    <property type="entry name" value="GerE"/>
    <property type="match status" value="1"/>
</dbReference>
<dbReference type="GO" id="GO:0004016">
    <property type="term" value="F:adenylate cyclase activity"/>
    <property type="evidence" value="ECO:0007669"/>
    <property type="project" value="TreeGrafter"/>
</dbReference>
<keyword evidence="1" id="KW-0547">Nucleotide-binding</keyword>
<dbReference type="EMBL" id="QUNO01000018">
    <property type="protein sequence ID" value="REH35144.1"/>
    <property type="molecule type" value="Genomic_DNA"/>
</dbReference>
<name>A0A3E0GZZ0_9PSEU</name>
<accession>A0A3E0GZZ0</accession>
<dbReference type="Gene3D" id="1.10.10.10">
    <property type="entry name" value="Winged helix-like DNA-binding domain superfamily/Winged helix DNA-binding domain"/>
    <property type="match status" value="1"/>
</dbReference>
<dbReference type="GO" id="GO:0006355">
    <property type="term" value="P:regulation of DNA-templated transcription"/>
    <property type="evidence" value="ECO:0007669"/>
    <property type="project" value="InterPro"/>
</dbReference>
<feature type="domain" description="HTH luxR-type" evidence="3">
    <location>
        <begin position="920"/>
        <end position="977"/>
    </location>
</feature>
<dbReference type="Proteomes" id="UP000256269">
    <property type="component" value="Unassembled WGS sequence"/>
</dbReference>
<reference evidence="4 5" key="1">
    <citation type="submission" date="2018-08" db="EMBL/GenBank/DDBJ databases">
        <title>Genomic Encyclopedia of Archaeal and Bacterial Type Strains, Phase II (KMG-II): from individual species to whole genera.</title>
        <authorList>
            <person name="Goeker M."/>
        </authorList>
    </citation>
    <scope>NUCLEOTIDE SEQUENCE [LARGE SCALE GENOMIC DNA]</scope>
    <source>
        <strain evidence="4 5">DSM 45791</strain>
    </source>
</reference>
<evidence type="ECO:0000256" key="2">
    <source>
        <dbReference type="ARBA" id="ARBA00022840"/>
    </source>
</evidence>
<keyword evidence="2" id="KW-0067">ATP-binding</keyword>
<dbReference type="InterPro" id="IPR000792">
    <property type="entry name" value="Tscrpt_reg_LuxR_C"/>
</dbReference>
<evidence type="ECO:0000256" key="1">
    <source>
        <dbReference type="ARBA" id="ARBA00022741"/>
    </source>
</evidence>
<dbReference type="PANTHER" id="PTHR16305">
    <property type="entry name" value="TESTICULAR SOLUBLE ADENYLYL CYCLASE"/>
    <property type="match status" value="1"/>
</dbReference>
<dbReference type="Pfam" id="PF13191">
    <property type="entry name" value="AAA_16"/>
    <property type="match status" value="1"/>
</dbReference>
<comment type="caution">
    <text evidence="4">The sequence shown here is derived from an EMBL/GenBank/DDBJ whole genome shotgun (WGS) entry which is preliminary data.</text>
</comment>
<organism evidence="4 5">
    <name type="scientific">Kutzneria buriramensis</name>
    <dbReference type="NCBI Taxonomy" id="1045776"/>
    <lineage>
        <taxon>Bacteria</taxon>
        <taxon>Bacillati</taxon>
        <taxon>Actinomycetota</taxon>
        <taxon>Actinomycetes</taxon>
        <taxon>Pseudonocardiales</taxon>
        <taxon>Pseudonocardiaceae</taxon>
        <taxon>Kutzneria</taxon>
    </lineage>
</organism>
<dbReference type="Gene3D" id="3.40.50.300">
    <property type="entry name" value="P-loop containing nucleotide triphosphate hydrolases"/>
    <property type="match status" value="1"/>
</dbReference>
<keyword evidence="5" id="KW-1185">Reference proteome</keyword>
<evidence type="ECO:0000313" key="4">
    <source>
        <dbReference type="EMBL" id="REH35144.1"/>
    </source>
</evidence>
<dbReference type="InterPro" id="IPR041664">
    <property type="entry name" value="AAA_16"/>
</dbReference>